<evidence type="ECO:0000313" key="3">
    <source>
        <dbReference type="Proteomes" id="UP001163046"/>
    </source>
</evidence>
<name>A0A9W9ZKB8_9CNID</name>
<evidence type="ECO:0000256" key="1">
    <source>
        <dbReference type="SAM" id="SignalP"/>
    </source>
</evidence>
<accession>A0A9W9ZKB8</accession>
<feature type="signal peptide" evidence="1">
    <location>
        <begin position="1"/>
        <end position="23"/>
    </location>
</feature>
<keyword evidence="1" id="KW-0732">Signal</keyword>
<dbReference type="EMBL" id="MU825904">
    <property type="protein sequence ID" value="KAJ7383222.1"/>
    <property type="molecule type" value="Genomic_DNA"/>
</dbReference>
<keyword evidence="3" id="KW-1185">Reference proteome</keyword>
<organism evidence="2 3">
    <name type="scientific">Desmophyllum pertusum</name>
    <dbReference type="NCBI Taxonomy" id="174260"/>
    <lineage>
        <taxon>Eukaryota</taxon>
        <taxon>Metazoa</taxon>
        <taxon>Cnidaria</taxon>
        <taxon>Anthozoa</taxon>
        <taxon>Hexacorallia</taxon>
        <taxon>Scleractinia</taxon>
        <taxon>Caryophylliina</taxon>
        <taxon>Caryophylliidae</taxon>
        <taxon>Desmophyllum</taxon>
    </lineage>
</organism>
<protein>
    <submittedName>
        <fullName evidence="2">Uncharacterized protein</fullName>
    </submittedName>
</protein>
<gene>
    <name evidence="2" type="ORF">OS493_030025</name>
</gene>
<dbReference type="OrthoDB" id="5990421at2759"/>
<feature type="chain" id="PRO_5040883254" evidence="1">
    <location>
        <begin position="24"/>
        <end position="491"/>
    </location>
</feature>
<reference evidence="2" key="1">
    <citation type="submission" date="2023-01" db="EMBL/GenBank/DDBJ databases">
        <title>Genome assembly of the deep-sea coral Lophelia pertusa.</title>
        <authorList>
            <person name="Herrera S."/>
            <person name="Cordes E."/>
        </authorList>
    </citation>
    <scope>NUCLEOTIDE SEQUENCE</scope>
    <source>
        <strain evidence="2">USNM1676648</strain>
        <tissue evidence="2">Polyp</tissue>
    </source>
</reference>
<evidence type="ECO:0000313" key="2">
    <source>
        <dbReference type="EMBL" id="KAJ7383222.1"/>
    </source>
</evidence>
<proteinExistence type="predicted"/>
<dbReference type="AlphaFoldDB" id="A0A9W9ZKB8"/>
<sequence length="491" mass="55237">MAVFITGISVLILFICQVNEARAVENAEINIQRDSLTRLTSDSGEISRNPRHSDGWSKVIQPPWKCKDGHSCDGEPTETIHNPKPCSGSVNCQNKIHTKILNQGKKDKKETFAMSVDPATPFSGFKRIFEVLVRKSPCPAENPRCERKRAVLTTRKISYQCPTGLWCAKKRNHPGNIKIMGSPTSEGNLRNDDTDAKIVCQPGFNCGNSEQENDDSSTKLLQGNKLDQGKEHCPIGLWCSPKREPGFESSDTLEKCPPGLWCKRNGIRMRKGSSTKRVNKREEDYQCPTGLWCAVKREEGYENFETLSHCPPGLWCKRDETTEDGNSIPQETDMAEYCPTGLWCTSKREVGYENSETLQDCPPGLWCKKNTIMNKDDNTELNDVADNCPSGFRCSIKRHGGYENSETLRNCPPGLWCKRSVQKDSDIFLEQRNVKRQGCPTGLWCALKRKVANIDKSEDCPPGLWCKRNGAYQLRERRTARKSHGAHSSGN</sequence>
<dbReference type="Proteomes" id="UP001163046">
    <property type="component" value="Unassembled WGS sequence"/>
</dbReference>
<comment type="caution">
    <text evidence="2">The sequence shown here is derived from an EMBL/GenBank/DDBJ whole genome shotgun (WGS) entry which is preliminary data.</text>
</comment>